<gene>
    <name evidence="1" type="ORF">METZ01_LOCUS388097</name>
</gene>
<dbReference type="GO" id="GO:0004252">
    <property type="term" value="F:serine-type endopeptidase activity"/>
    <property type="evidence" value="ECO:0007669"/>
    <property type="project" value="InterPro"/>
</dbReference>
<organism evidence="1">
    <name type="scientific">marine metagenome</name>
    <dbReference type="NCBI Taxonomy" id="408172"/>
    <lineage>
        <taxon>unclassified sequences</taxon>
        <taxon>metagenomes</taxon>
        <taxon>ecological metagenomes</taxon>
    </lineage>
</organism>
<reference evidence="1" key="1">
    <citation type="submission" date="2018-05" db="EMBL/GenBank/DDBJ databases">
        <authorList>
            <person name="Lanie J.A."/>
            <person name="Ng W.-L."/>
            <person name="Kazmierczak K.M."/>
            <person name="Andrzejewski T.M."/>
            <person name="Davidsen T.M."/>
            <person name="Wayne K.J."/>
            <person name="Tettelin H."/>
            <person name="Glass J.I."/>
            <person name="Rusch D."/>
            <person name="Podicherti R."/>
            <person name="Tsui H.-C.T."/>
            <person name="Winkler M.E."/>
        </authorList>
    </citation>
    <scope>NUCLEOTIDE SEQUENCE</scope>
</reference>
<dbReference type="PANTHER" id="PTHR22939">
    <property type="entry name" value="SERINE PROTEASE FAMILY S1C HTRA-RELATED"/>
    <property type="match status" value="1"/>
</dbReference>
<dbReference type="SUPFAM" id="SSF50494">
    <property type="entry name" value="Trypsin-like serine proteases"/>
    <property type="match status" value="1"/>
</dbReference>
<dbReference type="Gene3D" id="2.40.10.120">
    <property type="match status" value="1"/>
</dbReference>
<dbReference type="EMBL" id="UINC01145234">
    <property type="protein sequence ID" value="SVD35243.1"/>
    <property type="molecule type" value="Genomic_DNA"/>
</dbReference>
<dbReference type="InterPro" id="IPR009003">
    <property type="entry name" value="Peptidase_S1_PA"/>
</dbReference>
<proteinExistence type="predicted"/>
<feature type="non-terminal residue" evidence="1">
    <location>
        <position position="153"/>
    </location>
</feature>
<accession>A0A382ULV4</accession>
<dbReference type="PRINTS" id="PR00834">
    <property type="entry name" value="PROTEASES2C"/>
</dbReference>
<dbReference type="AlphaFoldDB" id="A0A382ULV4"/>
<protein>
    <submittedName>
        <fullName evidence="1">Uncharacterized protein</fullName>
    </submittedName>
</protein>
<dbReference type="PANTHER" id="PTHR22939:SF129">
    <property type="entry name" value="SERINE PROTEASE HTRA2, MITOCHONDRIAL"/>
    <property type="match status" value="1"/>
</dbReference>
<name>A0A382ULV4_9ZZZZ</name>
<dbReference type="Pfam" id="PF13365">
    <property type="entry name" value="Trypsin_2"/>
    <property type="match status" value="1"/>
</dbReference>
<sequence>MIGNILICQEDIYSSRHNAITMAIQNISPSVASVNVIQVKEIARKSPFSDPFFEFFFPYELHRQKVKSSGSGVVISPDGYVLTNYHVIENAHEIIITLPGGEEYKSEIIGKDRFTDLALLKMEGTNFPYATLGNSDELIIGEWVVALGNPYGL</sequence>
<evidence type="ECO:0000313" key="1">
    <source>
        <dbReference type="EMBL" id="SVD35243.1"/>
    </source>
</evidence>
<dbReference type="InterPro" id="IPR001940">
    <property type="entry name" value="Peptidase_S1C"/>
</dbReference>
<dbReference type="GO" id="GO:0006508">
    <property type="term" value="P:proteolysis"/>
    <property type="evidence" value="ECO:0007669"/>
    <property type="project" value="InterPro"/>
</dbReference>